<organism evidence="10 11">
    <name type="scientific">Geomicrobium sediminis</name>
    <dbReference type="NCBI Taxonomy" id="1347788"/>
    <lineage>
        <taxon>Bacteria</taxon>
        <taxon>Bacillati</taxon>
        <taxon>Bacillota</taxon>
        <taxon>Bacilli</taxon>
        <taxon>Bacillales</taxon>
        <taxon>Geomicrobium</taxon>
    </lineage>
</organism>
<keyword evidence="6 9" id="KW-1133">Transmembrane helix</keyword>
<feature type="transmembrane region" description="Helical" evidence="9">
    <location>
        <begin position="404"/>
        <end position="422"/>
    </location>
</feature>
<name>A0ABS2PFZ9_9BACL</name>
<keyword evidence="11" id="KW-1185">Reference proteome</keyword>
<feature type="transmembrane region" description="Helical" evidence="9">
    <location>
        <begin position="227"/>
        <end position="246"/>
    </location>
</feature>
<evidence type="ECO:0000256" key="2">
    <source>
        <dbReference type="ARBA" id="ARBA00006772"/>
    </source>
</evidence>
<accession>A0ABS2PFZ9</accession>
<feature type="transmembrane region" description="Helical" evidence="9">
    <location>
        <begin position="465"/>
        <end position="485"/>
    </location>
</feature>
<evidence type="ECO:0000256" key="6">
    <source>
        <dbReference type="ARBA" id="ARBA00022989"/>
    </source>
</evidence>
<sequence length="491" mass="52936">MIEPEKQPESSYNRRNKIGLILGPVLFLLTYFLIPDSVMGHEPRVVLAVTLLVATFWVTEAIPMAAASLVPIVLIPVLQGAEMGTIASAYANPVIFMYAGGFVIAIAIEKWNLHRRIALNIIQMIGSESQRIILGIIISTAAISMFVSNAATALMMLPVAIALIKEVKEKNILTGDNLQHFSKSILLSVAYAATIGGLATIVAAVPNAVLAGIAYEQLGRTVTFVEWFMFAGPVALLMLVVLYFYLTRMAFKITNNGEEGDTGNLDFIKEEKEKLGKFNYNEAMVSIAFGLTVILWVSIPFIGSLGDFIHDGAIAVFGALLLFFIPSSKKGERILEWQDMTRLPWGVLILFGGGMAIAAGFSSSGLNDHIGEILQMLEGLHFFFIILLLVVIVLAITEILSNTAVANLVIPLTLGMGIALGIDPLPLMAAAALAAGSCYMLPVATPPNTAVFSAGYLRIDDMAKAGVWLNLASIIIITAAVYWWMPIVFGL</sequence>
<keyword evidence="4 9" id="KW-0812">Transmembrane</keyword>
<evidence type="ECO:0000256" key="7">
    <source>
        <dbReference type="ARBA" id="ARBA00023136"/>
    </source>
</evidence>
<feature type="transmembrane region" description="Helical" evidence="9">
    <location>
        <begin position="132"/>
        <end position="164"/>
    </location>
</feature>
<feature type="transmembrane region" description="Helical" evidence="9">
    <location>
        <begin position="185"/>
        <end position="215"/>
    </location>
</feature>
<feature type="transmembrane region" description="Helical" evidence="9">
    <location>
        <begin position="345"/>
        <end position="367"/>
    </location>
</feature>
<keyword evidence="5" id="KW-0769">Symport</keyword>
<dbReference type="Pfam" id="PF00939">
    <property type="entry name" value="Na_sulph_symp"/>
    <property type="match status" value="1"/>
</dbReference>
<comment type="similarity">
    <text evidence="2">Belongs to the SLC13A/DASS transporter (TC 2.A.47) family. NADC subfamily.</text>
</comment>
<feature type="transmembrane region" description="Helical" evidence="9">
    <location>
        <begin position="428"/>
        <end position="444"/>
    </location>
</feature>
<proteinExistence type="inferred from homology"/>
<evidence type="ECO:0000256" key="8">
    <source>
        <dbReference type="ARBA" id="ARBA00031174"/>
    </source>
</evidence>
<comment type="subcellular location">
    <subcellularLocation>
        <location evidence="1">Membrane</location>
        <topology evidence="1">Multi-pass membrane protein</topology>
    </subcellularLocation>
</comment>
<comment type="caution">
    <text evidence="10">The sequence shown here is derived from an EMBL/GenBank/DDBJ whole genome shotgun (WGS) entry which is preliminary data.</text>
</comment>
<dbReference type="NCBIfam" id="TIGR00785">
    <property type="entry name" value="dass"/>
    <property type="match status" value="1"/>
</dbReference>
<dbReference type="Proteomes" id="UP000741863">
    <property type="component" value="Unassembled WGS sequence"/>
</dbReference>
<keyword evidence="5" id="KW-0813">Transport</keyword>
<dbReference type="RefSeq" id="WP_204699097.1">
    <property type="nucleotide sequence ID" value="NZ_JAFBEC010000011.1"/>
</dbReference>
<evidence type="ECO:0000313" key="10">
    <source>
        <dbReference type="EMBL" id="MBM7634343.1"/>
    </source>
</evidence>
<evidence type="ECO:0000256" key="5">
    <source>
        <dbReference type="ARBA" id="ARBA00022847"/>
    </source>
</evidence>
<evidence type="ECO:0000256" key="1">
    <source>
        <dbReference type="ARBA" id="ARBA00004141"/>
    </source>
</evidence>
<feature type="transmembrane region" description="Helical" evidence="9">
    <location>
        <begin position="18"/>
        <end position="34"/>
    </location>
</feature>
<feature type="transmembrane region" description="Helical" evidence="9">
    <location>
        <begin position="90"/>
        <end position="108"/>
    </location>
</feature>
<reference evidence="10 11" key="1">
    <citation type="submission" date="2021-01" db="EMBL/GenBank/DDBJ databases">
        <title>Genomic Encyclopedia of Type Strains, Phase IV (KMG-IV): sequencing the most valuable type-strain genomes for metagenomic binning, comparative biology and taxonomic classification.</title>
        <authorList>
            <person name="Goeker M."/>
        </authorList>
    </citation>
    <scope>NUCLEOTIDE SEQUENCE [LARGE SCALE GENOMIC DNA]</scope>
    <source>
        <strain evidence="10 11">DSM 25540</strain>
    </source>
</reference>
<dbReference type="PANTHER" id="PTHR10283:SF82">
    <property type="entry name" value="SOLUTE CARRIER FAMILY 13 MEMBER 2"/>
    <property type="match status" value="1"/>
</dbReference>
<evidence type="ECO:0000256" key="3">
    <source>
        <dbReference type="ARBA" id="ARBA00020150"/>
    </source>
</evidence>
<evidence type="ECO:0000256" key="9">
    <source>
        <dbReference type="SAM" id="Phobius"/>
    </source>
</evidence>
<gene>
    <name evidence="10" type="ORF">JOD17_003445</name>
</gene>
<evidence type="ECO:0000313" key="11">
    <source>
        <dbReference type="Proteomes" id="UP000741863"/>
    </source>
</evidence>
<protein>
    <recommendedName>
        <fullName evidence="3">Sodium-dependent dicarboxylate transporter SdcS</fullName>
    </recommendedName>
    <alternativeName>
        <fullName evidence="8">Na(+)/dicarboxylate symporter</fullName>
    </alternativeName>
</protein>
<dbReference type="EMBL" id="JAFBEC010000011">
    <property type="protein sequence ID" value="MBM7634343.1"/>
    <property type="molecule type" value="Genomic_DNA"/>
</dbReference>
<dbReference type="PANTHER" id="PTHR10283">
    <property type="entry name" value="SOLUTE CARRIER FAMILY 13 MEMBER"/>
    <property type="match status" value="1"/>
</dbReference>
<evidence type="ECO:0000256" key="4">
    <source>
        <dbReference type="ARBA" id="ARBA00022692"/>
    </source>
</evidence>
<feature type="transmembrane region" description="Helical" evidence="9">
    <location>
        <begin position="283"/>
        <end position="302"/>
    </location>
</feature>
<feature type="transmembrane region" description="Helical" evidence="9">
    <location>
        <begin position="308"/>
        <end position="325"/>
    </location>
</feature>
<keyword evidence="7 9" id="KW-0472">Membrane</keyword>
<feature type="transmembrane region" description="Helical" evidence="9">
    <location>
        <begin position="46"/>
        <end position="78"/>
    </location>
</feature>
<dbReference type="InterPro" id="IPR001898">
    <property type="entry name" value="SLC13A/DASS"/>
</dbReference>
<feature type="transmembrane region" description="Helical" evidence="9">
    <location>
        <begin position="379"/>
        <end position="397"/>
    </location>
</feature>